<proteinExistence type="predicted"/>
<evidence type="ECO:0000313" key="2">
    <source>
        <dbReference type="Proteomes" id="UP001300604"/>
    </source>
</evidence>
<dbReference type="Proteomes" id="UP001300604">
    <property type="component" value="Chromosome"/>
</dbReference>
<sequence>MESSSTGDRKVHIGELMQFLTFVSLEYANIKNISFILFLCGSGKNPPTVNTEYTRLKYFFDNYHIKPEALKKIKGIYITDTTNYVLDIKTISTMKNIMQ</sequence>
<dbReference type="RefSeq" id="WP_275846086.1">
    <property type="nucleotide sequence ID" value="NZ_CP135996.1"/>
</dbReference>
<dbReference type="AlphaFoldDB" id="A0AA97DAA3"/>
<reference evidence="2" key="3">
    <citation type="submission" date="2024-06" db="EMBL/GenBank/DDBJ databases">
        <authorList>
            <person name="Zeng C."/>
        </authorList>
    </citation>
    <scope>NUCLEOTIDE SEQUENCE [LARGE SCALE GENOMIC DNA]</scope>
    <source>
        <strain evidence="2">ZCY20-5</strain>
    </source>
</reference>
<organism evidence="1 2">
    <name type="scientific">Caproicibacterium argilliputei</name>
    <dbReference type="NCBI Taxonomy" id="3030016"/>
    <lineage>
        <taxon>Bacteria</taxon>
        <taxon>Bacillati</taxon>
        <taxon>Bacillota</taxon>
        <taxon>Clostridia</taxon>
        <taxon>Eubacteriales</taxon>
        <taxon>Oscillospiraceae</taxon>
        <taxon>Caproicibacterium</taxon>
    </lineage>
</organism>
<reference evidence="2" key="2">
    <citation type="submission" date="2024-06" db="EMBL/GenBank/DDBJ databases">
        <title>Caproicibacterium argilliputei sp. nov, a novel caproic acid producing anaerobic bacterium isolated from pit mud.</title>
        <authorList>
            <person name="Zeng C."/>
        </authorList>
    </citation>
    <scope>NUCLEOTIDE SEQUENCE [LARGE SCALE GENOMIC DNA]</scope>
    <source>
        <strain evidence="2">ZCY20-5</strain>
    </source>
</reference>
<accession>A0AA97DAA3</accession>
<protein>
    <submittedName>
        <fullName evidence="1">Uncharacterized protein</fullName>
    </submittedName>
</protein>
<reference evidence="1 2" key="1">
    <citation type="submission" date="2024-06" db="EMBL/GenBank/DDBJ databases">
        <title>Caproicibacterium argilliputei sp. nov, a novel caproic acid producing anaerobic bacterium isolated from pit mud.</title>
        <authorList>
            <person name="Xia S."/>
        </authorList>
    </citation>
    <scope>NUCLEOTIDE SEQUENCE [LARGE SCALE GENOMIC DNA]</scope>
    <source>
        <strain evidence="1 2">ZCY20-5</strain>
    </source>
</reference>
<dbReference type="KEGG" id="carl:PXC00_06440"/>
<keyword evidence="2" id="KW-1185">Reference proteome</keyword>
<evidence type="ECO:0000313" key="1">
    <source>
        <dbReference type="EMBL" id="WOC33500.1"/>
    </source>
</evidence>
<dbReference type="EMBL" id="CP135996">
    <property type="protein sequence ID" value="WOC33500.1"/>
    <property type="molecule type" value="Genomic_DNA"/>
</dbReference>
<name>A0AA97DAA3_9FIRM</name>
<gene>
    <name evidence="1" type="ORF">PXC00_06440</name>
</gene>